<dbReference type="InterPro" id="IPR011990">
    <property type="entry name" value="TPR-like_helical_dom_sf"/>
</dbReference>
<evidence type="ECO:0008006" key="3">
    <source>
        <dbReference type="Google" id="ProtNLM"/>
    </source>
</evidence>
<dbReference type="EMBL" id="QLYX01000022">
    <property type="protein sequence ID" value="RAY11048.1"/>
    <property type="molecule type" value="Genomic_DNA"/>
</dbReference>
<evidence type="ECO:0000313" key="2">
    <source>
        <dbReference type="Proteomes" id="UP000251891"/>
    </source>
</evidence>
<reference evidence="1 2" key="1">
    <citation type="submission" date="2018-06" db="EMBL/GenBank/DDBJ databases">
        <title>Actinomadura craniellae sp. nov. isolated from marine sponge Craniella sp.</title>
        <authorList>
            <person name="Li L."/>
            <person name="Xu Q.H."/>
            <person name="Lin H.W."/>
            <person name="Lu Y.H."/>
        </authorList>
    </citation>
    <scope>NUCLEOTIDE SEQUENCE [LARGE SCALE GENOMIC DNA]</scope>
    <source>
        <strain evidence="1 2">LHW63021</strain>
    </source>
</reference>
<dbReference type="OrthoDB" id="7171245at2"/>
<sequence>MIKTDNRYSQATMITSLTDEERRMGLFNRRKRAVNRATIQLDPFDYDPDAPWLYEAMEKGDWKEARDFLHSLDDFDKRGFYVSLCAEVSGLQDWIQEWIDAEPRSTLPLLVRGAHAVHWAWEARGGAVASQTSDEQFRVFRRRLKLAEDCLDEVVARDPGDATAWSFLVMSARGRGVDRAEAQRRFDAAVRCDPENMLAHSQMQEYLTKKWHGSHEEMFDFARESIQSVPPGSALGVLMLDAHFEQLRSVPAEEQIAYFRTPRTLVEVKIGYDLSIGDPDYRPPWDWPILHNKFLFFFAVAGQVHIAMEQYEVIGKHVTRYPWNLLNSDDPVKAFVELRDNIEAHVSGEKS</sequence>
<organism evidence="1 2">
    <name type="scientific">Actinomadura craniellae</name>
    <dbReference type="NCBI Taxonomy" id="2231787"/>
    <lineage>
        <taxon>Bacteria</taxon>
        <taxon>Bacillati</taxon>
        <taxon>Actinomycetota</taxon>
        <taxon>Actinomycetes</taxon>
        <taxon>Streptosporangiales</taxon>
        <taxon>Thermomonosporaceae</taxon>
        <taxon>Actinomadura</taxon>
    </lineage>
</organism>
<gene>
    <name evidence="1" type="ORF">DPM19_32615</name>
</gene>
<name>A0A365GWA6_9ACTN</name>
<dbReference type="Gene3D" id="1.25.40.10">
    <property type="entry name" value="Tetratricopeptide repeat domain"/>
    <property type="match status" value="1"/>
</dbReference>
<dbReference type="SUPFAM" id="SSF48452">
    <property type="entry name" value="TPR-like"/>
    <property type="match status" value="1"/>
</dbReference>
<keyword evidence="2" id="KW-1185">Reference proteome</keyword>
<comment type="caution">
    <text evidence="1">The sequence shown here is derived from an EMBL/GenBank/DDBJ whole genome shotgun (WGS) entry which is preliminary data.</text>
</comment>
<dbReference type="AlphaFoldDB" id="A0A365GWA6"/>
<dbReference type="Proteomes" id="UP000251891">
    <property type="component" value="Unassembled WGS sequence"/>
</dbReference>
<proteinExistence type="predicted"/>
<dbReference type="RefSeq" id="WP_111871948.1">
    <property type="nucleotide sequence ID" value="NZ_QLYX01000022.1"/>
</dbReference>
<accession>A0A365GWA6</accession>
<evidence type="ECO:0000313" key="1">
    <source>
        <dbReference type="EMBL" id="RAY11048.1"/>
    </source>
</evidence>
<protein>
    <recommendedName>
        <fullName evidence="3">DUF4034 domain-containing protein</fullName>
    </recommendedName>
</protein>